<dbReference type="CDD" id="cd10548">
    <property type="entry name" value="cupin_CDO"/>
    <property type="match status" value="1"/>
</dbReference>
<evidence type="ECO:0000256" key="5">
    <source>
        <dbReference type="ARBA" id="ARBA00023002"/>
    </source>
</evidence>
<feature type="transmembrane region" description="Helical" evidence="10">
    <location>
        <begin position="20"/>
        <end position="37"/>
    </location>
</feature>
<keyword evidence="10" id="KW-1133">Transmembrane helix</keyword>
<accession>A0A9W4IJ60</accession>
<protein>
    <recommendedName>
        <fullName evidence="2 9">Cysteine dioxygenase</fullName>
        <ecNumber evidence="2 9">1.13.11.20</ecNumber>
    </recommendedName>
</protein>
<keyword evidence="10" id="KW-0812">Transmembrane</keyword>
<keyword evidence="5 9" id="KW-0560">Oxidoreductase</keyword>
<keyword evidence="13" id="KW-1185">Reference proteome</keyword>
<feature type="binding site" evidence="8">
    <location>
        <position position="190"/>
    </location>
    <ligand>
        <name>Fe cation</name>
        <dbReference type="ChEBI" id="CHEBI:24875"/>
        <note>catalytic</note>
    </ligand>
</feature>
<dbReference type="GO" id="GO:0008198">
    <property type="term" value="F:ferrous iron binding"/>
    <property type="evidence" value="ECO:0007669"/>
    <property type="project" value="TreeGrafter"/>
</dbReference>
<dbReference type="Gene3D" id="2.60.120.10">
    <property type="entry name" value="Jelly Rolls"/>
    <property type="match status" value="1"/>
</dbReference>
<dbReference type="Pfam" id="PF05995">
    <property type="entry name" value="CDO_I"/>
    <property type="match status" value="1"/>
</dbReference>
<dbReference type="SUPFAM" id="SSF51182">
    <property type="entry name" value="RmlC-like cupins"/>
    <property type="match status" value="1"/>
</dbReference>
<feature type="binding site" evidence="8">
    <location>
        <position position="134"/>
    </location>
    <ligand>
        <name>Fe cation</name>
        <dbReference type="ChEBI" id="CHEBI:24875"/>
        <note>catalytic</note>
    </ligand>
</feature>
<dbReference type="InterPro" id="IPR014710">
    <property type="entry name" value="RmlC-like_jellyroll"/>
</dbReference>
<dbReference type="InterPro" id="IPR010300">
    <property type="entry name" value="CDO_1"/>
</dbReference>
<comment type="similarity">
    <text evidence="1 9">Belongs to the cysteine dioxygenase family.</text>
</comment>
<organism evidence="11 13">
    <name type="scientific">Penicillium salamii</name>
    <dbReference type="NCBI Taxonomy" id="1612424"/>
    <lineage>
        <taxon>Eukaryota</taxon>
        <taxon>Fungi</taxon>
        <taxon>Dikarya</taxon>
        <taxon>Ascomycota</taxon>
        <taxon>Pezizomycotina</taxon>
        <taxon>Eurotiomycetes</taxon>
        <taxon>Eurotiomycetidae</taxon>
        <taxon>Eurotiales</taxon>
        <taxon>Aspergillaceae</taxon>
        <taxon>Penicillium</taxon>
    </lineage>
</organism>
<evidence type="ECO:0000313" key="11">
    <source>
        <dbReference type="EMBL" id="CAG8290925.1"/>
    </source>
</evidence>
<dbReference type="Proteomes" id="UP001152649">
    <property type="component" value="Unassembled WGS sequence"/>
</dbReference>
<reference evidence="11" key="1">
    <citation type="submission" date="2021-07" db="EMBL/GenBank/DDBJ databases">
        <authorList>
            <person name="Branca A.L. A."/>
        </authorList>
    </citation>
    <scope>NUCLEOTIDE SEQUENCE</scope>
</reference>
<evidence type="ECO:0000256" key="7">
    <source>
        <dbReference type="PIRSR" id="PIRSR610300-50"/>
    </source>
</evidence>
<dbReference type="EMBL" id="CAJVPA010000188">
    <property type="protein sequence ID" value="CAG8382388.1"/>
    <property type="molecule type" value="Genomic_DNA"/>
</dbReference>
<evidence type="ECO:0000256" key="3">
    <source>
        <dbReference type="ARBA" id="ARBA00022723"/>
    </source>
</evidence>
<feature type="cross-link" description="3'-(S-cysteinyl)-tyrosine (Cys-Tyr)" evidence="7">
    <location>
        <begin position="141"/>
        <end position="207"/>
    </location>
</feature>
<keyword evidence="7" id="KW-0883">Thioether bond</keyword>
<dbReference type="OrthoDB" id="543511at2759"/>
<keyword evidence="3 8" id="KW-0479">Metal-binding</keyword>
<dbReference type="AlphaFoldDB" id="A0A9W4IJ60"/>
<proteinExistence type="inferred from homology"/>
<dbReference type="Proteomes" id="UP001152646">
    <property type="component" value="Unassembled WGS sequence"/>
</dbReference>
<dbReference type="GO" id="GO:0019448">
    <property type="term" value="P:L-cysteine catabolic process"/>
    <property type="evidence" value="ECO:0007669"/>
    <property type="project" value="TreeGrafter"/>
</dbReference>
<evidence type="ECO:0000256" key="8">
    <source>
        <dbReference type="PIRSR" id="PIRSR610300-51"/>
    </source>
</evidence>
<sequence>MILRHILSSCPPVSIFNSKLLAFLFLFTMPAVVPILPPSVLPDYRHYTPEYNLDDLVRDIKAYLGTSGGISSADVDNEYLISLAQKYISDPNDWAQYFYNDTSKNYTRNAIENINQKANILLLVWNPGKGSPVHDHANAHCIMKILAGTLQETVYRIPDQASERAPLEIKSDTRHTMNDVAYISDDIGLHRVYNPSSDQVAVSLHLYTPPNAADYGYNVYNEATGKACFVPQAKSVPQKE</sequence>
<evidence type="ECO:0000256" key="9">
    <source>
        <dbReference type="RuleBase" id="RU366010"/>
    </source>
</evidence>
<feature type="binding site" evidence="8">
    <location>
        <position position="136"/>
    </location>
    <ligand>
        <name>Fe cation</name>
        <dbReference type="ChEBI" id="CHEBI:24875"/>
        <note>catalytic</note>
    </ligand>
</feature>
<evidence type="ECO:0000256" key="1">
    <source>
        <dbReference type="ARBA" id="ARBA00006622"/>
    </source>
</evidence>
<dbReference type="InterPro" id="IPR011051">
    <property type="entry name" value="RmlC_Cupin_sf"/>
</dbReference>
<comment type="catalytic activity">
    <reaction evidence="9">
        <text>L-cysteine + O2 = 3-sulfino-L-alanine + H(+)</text>
        <dbReference type="Rhea" id="RHEA:20441"/>
        <dbReference type="ChEBI" id="CHEBI:15378"/>
        <dbReference type="ChEBI" id="CHEBI:15379"/>
        <dbReference type="ChEBI" id="CHEBI:35235"/>
        <dbReference type="ChEBI" id="CHEBI:61085"/>
        <dbReference type="EC" id="1.13.11.20"/>
    </reaction>
</comment>
<comment type="cofactor">
    <cofactor evidence="9">
        <name>Fe cation</name>
        <dbReference type="ChEBI" id="CHEBI:24875"/>
    </cofactor>
    <text evidence="9">Binds 1 Fe cation per subunit.</text>
</comment>
<keyword evidence="10" id="KW-0472">Membrane</keyword>
<evidence type="ECO:0000313" key="13">
    <source>
        <dbReference type="Proteomes" id="UP001152649"/>
    </source>
</evidence>
<gene>
    <name evidence="11" type="ORF">PSALAMII_LOCUS1640</name>
    <name evidence="12" type="ORF">PSALAMII_LOCUS6165</name>
</gene>
<evidence type="ECO:0000256" key="2">
    <source>
        <dbReference type="ARBA" id="ARBA00013133"/>
    </source>
</evidence>
<evidence type="ECO:0000313" key="12">
    <source>
        <dbReference type="EMBL" id="CAG8382388.1"/>
    </source>
</evidence>
<evidence type="ECO:0000256" key="4">
    <source>
        <dbReference type="ARBA" id="ARBA00022964"/>
    </source>
</evidence>
<dbReference type="EMBL" id="CAJVPG010000055">
    <property type="protein sequence ID" value="CAG8290925.1"/>
    <property type="molecule type" value="Genomic_DNA"/>
</dbReference>
<name>A0A9W4IJ60_9EURO</name>
<dbReference type="PANTHER" id="PTHR12918">
    <property type="entry name" value="CYSTEINE DIOXYGENASE"/>
    <property type="match status" value="1"/>
</dbReference>
<dbReference type="PANTHER" id="PTHR12918:SF1">
    <property type="entry name" value="CYSTEINE DIOXYGENASE TYPE 1"/>
    <property type="match status" value="1"/>
</dbReference>
<keyword evidence="4 9" id="KW-0223">Dioxygenase</keyword>
<dbReference type="EC" id="1.13.11.20" evidence="2 9"/>
<dbReference type="GO" id="GO:0017172">
    <property type="term" value="F:cysteine dioxygenase activity"/>
    <property type="evidence" value="ECO:0007669"/>
    <property type="project" value="UniProtKB-UniRule"/>
</dbReference>
<evidence type="ECO:0000256" key="10">
    <source>
        <dbReference type="SAM" id="Phobius"/>
    </source>
</evidence>
<evidence type="ECO:0000256" key="6">
    <source>
        <dbReference type="ARBA" id="ARBA00023004"/>
    </source>
</evidence>
<keyword evidence="6 8" id="KW-0408">Iron</keyword>
<comment type="caution">
    <text evidence="11">The sequence shown here is derived from an EMBL/GenBank/DDBJ whole genome shotgun (WGS) entry which is preliminary data.</text>
</comment>